<evidence type="ECO:0000313" key="1">
    <source>
        <dbReference type="EMBL" id="EKE43385.1"/>
    </source>
</evidence>
<evidence type="ECO:0000313" key="2">
    <source>
        <dbReference type="Proteomes" id="UP000006765"/>
    </source>
</evidence>
<gene>
    <name evidence="1" type="ORF">OCGS_2517</name>
</gene>
<keyword evidence="2" id="KW-1185">Reference proteome</keyword>
<name>K2I3B1_9RHOB</name>
<organism evidence="1 2">
    <name type="scientific">Oceaniovalibus guishaninsula JLT2003</name>
    <dbReference type="NCBI Taxonomy" id="1231392"/>
    <lineage>
        <taxon>Bacteria</taxon>
        <taxon>Pseudomonadati</taxon>
        <taxon>Pseudomonadota</taxon>
        <taxon>Alphaproteobacteria</taxon>
        <taxon>Rhodobacterales</taxon>
        <taxon>Roseobacteraceae</taxon>
        <taxon>Oceaniovalibus</taxon>
    </lineage>
</organism>
<proteinExistence type="predicted"/>
<sequence length="77" mass="8263">MHLAECRVLAGDDSRTVPAAAFKTLTDLRKELVAEGSGALYDGRIDRLIERLEAQLARPGRNDASRVTQAATRAGIG</sequence>
<comment type="caution">
    <text evidence="1">The sequence shown here is derived from an EMBL/GenBank/DDBJ whole genome shotgun (WGS) entry which is preliminary data.</text>
</comment>
<accession>K2I3B1</accession>
<protein>
    <submittedName>
        <fullName evidence="1">Uncharacterized protein</fullName>
    </submittedName>
</protein>
<dbReference type="EMBL" id="AMGO01000061">
    <property type="protein sequence ID" value="EKE43385.1"/>
    <property type="molecule type" value="Genomic_DNA"/>
</dbReference>
<dbReference type="AlphaFoldDB" id="K2I3B1"/>
<reference evidence="1 2" key="1">
    <citation type="journal article" date="2012" name="J. Bacteriol.">
        <title>Draft Genome Sequence of Oceaniovalibus guishaninsula JLT2003T.</title>
        <authorList>
            <person name="Tang K."/>
            <person name="Liu K."/>
            <person name="Jiao N."/>
        </authorList>
    </citation>
    <scope>NUCLEOTIDE SEQUENCE [LARGE SCALE GENOMIC DNA]</scope>
    <source>
        <strain evidence="1 2">JLT2003</strain>
    </source>
</reference>
<dbReference type="Proteomes" id="UP000006765">
    <property type="component" value="Unassembled WGS sequence"/>
</dbReference>